<evidence type="ECO:0000256" key="4">
    <source>
        <dbReference type="ARBA" id="ARBA00022695"/>
    </source>
</evidence>
<evidence type="ECO:0000256" key="5">
    <source>
        <dbReference type="ARBA" id="ARBA00022705"/>
    </source>
</evidence>
<dbReference type="Gene3D" id="3.90.580.10">
    <property type="entry name" value="Zinc finger, CHC2-type domain"/>
    <property type="match status" value="1"/>
</dbReference>
<keyword evidence="1" id="KW-0240">DNA-directed RNA polymerase</keyword>
<dbReference type="InterPro" id="IPR036977">
    <property type="entry name" value="DNA_primase_Znf_CHC2"/>
</dbReference>
<accession>A0ABU4DVG4</accession>
<keyword evidence="5" id="KW-0235">DNA replication</keyword>
<keyword evidence="3" id="KW-0808">Transferase</keyword>
<evidence type="ECO:0000256" key="3">
    <source>
        <dbReference type="ARBA" id="ARBA00022679"/>
    </source>
</evidence>
<dbReference type="SUPFAM" id="SSF57783">
    <property type="entry name" value="Zinc beta-ribbon"/>
    <property type="match status" value="1"/>
</dbReference>
<feature type="domain" description="DNA primase/polymerase bifunctional N-terminal" evidence="7">
    <location>
        <begin position="15"/>
        <end position="140"/>
    </location>
</feature>
<protein>
    <submittedName>
        <fullName evidence="9">Bifunctional DNA primase/polymerase</fullName>
    </submittedName>
</protein>
<evidence type="ECO:0000259" key="8">
    <source>
        <dbReference type="Pfam" id="PF13362"/>
    </source>
</evidence>
<organism evidence="9 10">
    <name type="scientific">Deinococcus arenicola</name>
    <dbReference type="NCBI Taxonomy" id="2994950"/>
    <lineage>
        <taxon>Bacteria</taxon>
        <taxon>Thermotogati</taxon>
        <taxon>Deinococcota</taxon>
        <taxon>Deinococci</taxon>
        <taxon>Deinococcales</taxon>
        <taxon>Deinococcaceae</taxon>
        <taxon>Deinococcus</taxon>
    </lineage>
</organism>
<reference evidence="9 10" key="1">
    <citation type="submission" date="2022-11" db="EMBL/GenBank/DDBJ databases">
        <title>Deinococcus ZS9-10, Low Temperature and Draught-tolerating, UV-resistant Bacteria from Continental Antarctica.</title>
        <authorList>
            <person name="Cheng L."/>
        </authorList>
    </citation>
    <scope>NUCLEOTIDE SEQUENCE [LARGE SCALE GENOMIC DNA]</scope>
    <source>
        <strain evidence="9 10">ZS9-10</strain>
    </source>
</reference>
<dbReference type="Pfam" id="PF09250">
    <property type="entry name" value="Prim-Pol"/>
    <property type="match status" value="1"/>
</dbReference>
<evidence type="ECO:0000256" key="6">
    <source>
        <dbReference type="ARBA" id="ARBA00023163"/>
    </source>
</evidence>
<feature type="domain" description="Toprim" evidence="8">
    <location>
        <begin position="446"/>
        <end position="545"/>
    </location>
</feature>
<dbReference type="InterPro" id="IPR050219">
    <property type="entry name" value="DnaG_primase"/>
</dbReference>
<keyword evidence="4" id="KW-0548">Nucleotidyltransferase</keyword>
<dbReference type="SUPFAM" id="SSF56731">
    <property type="entry name" value="DNA primase core"/>
    <property type="match status" value="1"/>
</dbReference>
<proteinExistence type="predicted"/>
<dbReference type="Proteomes" id="UP001276150">
    <property type="component" value="Unassembled WGS sequence"/>
</dbReference>
<gene>
    <name evidence="9" type="ORF">ORD21_17665</name>
</gene>
<evidence type="ECO:0000259" key="7">
    <source>
        <dbReference type="Pfam" id="PF09250"/>
    </source>
</evidence>
<sequence>MIATPEDAEREMTLDNREWNVGVLLGPSGLISLDIDRLSLAREAFAARGLDLDAIMTAHPRPVVGKGAKLHFRLPDDVDLPGVRAYQLPNPDNVGPDGKSRPMTIFELRAAPRDGSKSVQDVFPGSLHPDPIHVHGEPMPQPRFYRWGNQGAPQTREDIPLVPPELLELYWALRPAAEPVRRAVARQTVQLPSHLRKGGEKGVQASAVAAWVRENMDLTEVLGRYRTVDAGGRTHCTHPDHPDADGSMHVRGQHATCFGQKCRQDDGRYHSEDVISVIQRFEGLSFWDAIRHLCDGEIPDVADAPAPAAEESTASEPADWTALADAAHTALLAQGTQQAVDVLSYLYARGLSDDVITAARLGVIDSTVSTELLPLNSKGQPARAWVGRLTLPDLNAAGHATGIAGRTLEARPTDPEQARWYRKYLQPRGAAVPPYRLDLLRDDKPVLLAEGQLDALSVLVALPTANVAALAGTGNIKAEDVAVLAGKKVYLLLDPDTGHDLAGTDPGAARGARAAITALQAAGAHVYLVPRLADADLNETLVGLGAADFAELLTAHIRAAQPLPAPRPALDLSPTRQRWL</sequence>
<keyword evidence="2" id="KW-0639">Primosome</keyword>
<evidence type="ECO:0000256" key="1">
    <source>
        <dbReference type="ARBA" id="ARBA00022478"/>
    </source>
</evidence>
<dbReference type="RefSeq" id="WP_317641781.1">
    <property type="nucleotide sequence ID" value="NZ_JAPMIV010000062.1"/>
</dbReference>
<evidence type="ECO:0000313" key="9">
    <source>
        <dbReference type="EMBL" id="MDV6376425.1"/>
    </source>
</evidence>
<keyword evidence="10" id="KW-1185">Reference proteome</keyword>
<dbReference type="InterPro" id="IPR006171">
    <property type="entry name" value="TOPRIM_dom"/>
</dbReference>
<dbReference type="Pfam" id="PF13362">
    <property type="entry name" value="Toprim_3"/>
    <property type="match status" value="1"/>
</dbReference>
<dbReference type="InterPro" id="IPR015330">
    <property type="entry name" value="DNA_primase/pol_bifunc_N"/>
</dbReference>
<dbReference type="CDD" id="cd01029">
    <property type="entry name" value="TOPRIM_primases"/>
    <property type="match status" value="1"/>
</dbReference>
<dbReference type="EMBL" id="JAPMIV010000062">
    <property type="protein sequence ID" value="MDV6376425.1"/>
    <property type="molecule type" value="Genomic_DNA"/>
</dbReference>
<name>A0ABU4DVG4_9DEIO</name>
<evidence type="ECO:0000313" key="10">
    <source>
        <dbReference type="Proteomes" id="UP001276150"/>
    </source>
</evidence>
<evidence type="ECO:0000256" key="2">
    <source>
        <dbReference type="ARBA" id="ARBA00022515"/>
    </source>
</evidence>
<dbReference type="InterPro" id="IPR034154">
    <property type="entry name" value="TOPRIM_DnaG/twinkle"/>
</dbReference>
<comment type="caution">
    <text evidence="9">The sequence shown here is derived from an EMBL/GenBank/DDBJ whole genome shotgun (WGS) entry which is preliminary data.</text>
</comment>
<dbReference type="Gene3D" id="3.40.1360.10">
    <property type="match status" value="1"/>
</dbReference>
<dbReference type="PANTHER" id="PTHR30313">
    <property type="entry name" value="DNA PRIMASE"/>
    <property type="match status" value="1"/>
</dbReference>
<keyword evidence="6" id="KW-0804">Transcription</keyword>
<dbReference type="PANTHER" id="PTHR30313:SF2">
    <property type="entry name" value="DNA PRIMASE"/>
    <property type="match status" value="1"/>
</dbReference>